<comment type="caution">
    <text evidence="4">The sequence shown here is derived from an EMBL/GenBank/DDBJ whole genome shotgun (WGS) entry which is preliminary data.</text>
</comment>
<dbReference type="GO" id="GO:0008168">
    <property type="term" value="F:methyltransferase activity"/>
    <property type="evidence" value="ECO:0007669"/>
    <property type="project" value="UniProtKB-KW"/>
</dbReference>
<keyword evidence="2 4" id="KW-0808">Transferase</keyword>
<proteinExistence type="predicted"/>
<dbReference type="AlphaFoldDB" id="A0A2S7L186"/>
<feature type="domain" description="Methyltransferase" evidence="3">
    <location>
        <begin position="47"/>
        <end position="139"/>
    </location>
</feature>
<dbReference type="PANTHER" id="PTHR43861">
    <property type="entry name" value="TRANS-ACONITATE 2-METHYLTRANSFERASE-RELATED"/>
    <property type="match status" value="1"/>
</dbReference>
<evidence type="ECO:0000256" key="1">
    <source>
        <dbReference type="ARBA" id="ARBA00022603"/>
    </source>
</evidence>
<dbReference type="Proteomes" id="UP000239522">
    <property type="component" value="Unassembled WGS sequence"/>
</dbReference>
<organism evidence="4 5">
    <name type="scientific">Polaribacter filamentus</name>
    <dbReference type="NCBI Taxonomy" id="53483"/>
    <lineage>
        <taxon>Bacteria</taxon>
        <taxon>Pseudomonadati</taxon>
        <taxon>Bacteroidota</taxon>
        <taxon>Flavobacteriia</taxon>
        <taxon>Flavobacteriales</taxon>
        <taxon>Flavobacteriaceae</taxon>
    </lineage>
</organism>
<reference evidence="4 5" key="1">
    <citation type="submission" date="2016-11" db="EMBL/GenBank/DDBJ databases">
        <title>Trade-off between light-utilization and light-protection in marine flavobacteria.</title>
        <authorList>
            <person name="Kumagai Y."/>
        </authorList>
    </citation>
    <scope>NUCLEOTIDE SEQUENCE [LARGE SCALE GENOMIC DNA]</scope>
    <source>
        <strain evidence="4 5">ATCC 700397</strain>
    </source>
</reference>
<sequence length="219" mass="25624">MTDKYTETFNTWNKVANLYEDKFMNLDLYNTTYDIFCNLIETEKPNILELGCGPGNITKYLISKKPDFNILGLDVSPNMIELANKNNPTANFEVMDVRFIEKIERKFDAIVCGFIIPYLSKKDRKELIENCAKLLTEKGILYLSFVEGKYEHSKYQTGSNGSRMFFYYHELNKIKSELIENDFQILNNEDVEYKKQNGIEIHTVLIAKQNKRKHNRVDG</sequence>
<dbReference type="SUPFAM" id="SSF53335">
    <property type="entry name" value="S-adenosyl-L-methionine-dependent methyltransferases"/>
    <property type="match status" value="1"/>
</dbReference>
<keyword evidence="1 4" id="KW-0489">Methyltransferase</keyword>
<dbReference type="GO" id="GO:0032259">
    <property type="term" value="P:methylation"/>
    <property type="evidence" value="ECO:0007669"/>
    <property type="project" value="UniProtKB-KW"/>
</dbReference>
<gene>
    <name evidence="4" type="ORF">BST83_06180</name>
</gene>
<protein>
    <submittedName>
        <fullName evidence="4">SAM-dependent methyltransferase</fullName>
    </submittedName>
</protein>
<dbReference type="Gene3D" id="3.40.50.150">
    <property type="entry name" value="Vaccinia Virus protein VP39"/>
    <property type="match status" value="1"/>
</dbReference>
<evidence type="ECO:0000313" key="5">
    <source>
        <dbReference type="Proteomes" id="UP000239522"/>
    </source>
</evidence>
<dbReference type="InterPro" id="IPR041698">
    <property type="entry name" value="Methyltransf_25"/>
</dbReference>
<dbReference type="Pfam" id="PF13649">
    <property type="entry name" value="Methyltransf_25"/>
    <property type="match status" value="1"/>
</dbReference>
<evidence type="ECO:0000259" key="3">
    <source>
        <dbReference type="Pfam" id="PF13649"/>
    </source>
</evidence>
<dbReference type="PANTHER" id="PTHR43861:SF1">
    <property type="entry name" value="TRANS-ACONITATE 2-METHYLTRANSFERASE"/>
    <property type="match status" value="1"/>
</dbReference>
<keyword evidence="5" id="KW-1185">Reference proteome</keyword>
<accession>A0A2S7L186</accession>
<evidence type="ECO:0000313" key="4">
    <source>
        <dbReference type="EMBL" id="PQB08627.1"/>
    </source>
</evidence>
<dbReference type="EMBL" id="MQUA01000013">
    <property type="protein sequence ID" value="PQB08627.1"/>
    <property type="molecule type" value="Genomic_DNA"/>
</dbReference>
<evidence type="ECO:0000256" key="2">
    <source>
        <dbReference type="ARBA" id="ARBA00022679"/>
    </source>
</evidence>
<dbReference type="InterPro" id="IPR029063">
    <property type="entry name" value="SAM-dependent_MTases_sf"/>
</dbReference>
<name>A0A2S7L186_9FLAO</name>
<dbReference type="CDD" id="cd02440">
    <property type="entry name" value="AdoMet_MTases"/>
    <property type="match status" value="1"/>
</dbReference>